<dbReference type="GO" id="GO:0006080">
    <property type="term" value="P:substituted mannan metabolic process"/>
    <property type="evidence" value="ECO:0007669"/>
    <property type="project" value="InterPro"/>
</dbReference>
<dbReference type="InterPro" id="IPR017853">
    <property type="entry name" value="GH"/>
</dbReference>
<dbReference type="OrthoDB" id="428177at2759"/>
<evidence type="ECO:0000256" key="4">
    <source>
        <dbReference type="SAM" id="MobiDB-lite"/>
    </source>
</evidence>
<dbReference type="InterPro" id="IPR022790">
    <property type="entry name" value="GH26_dom"/>
</dbReference>
<dbReference type="PROSITE" id="PS51764">
    <property type="entry name" value="GH26"/>
    <property type="match status" value="1"/>
</dbReference>
<dbReference type="InterPro" id="IPR000805">
    <property type="entry name" value="Glyco_hydro_26"/>
</dbReference>
<accession>A0A836C8I3</accession>
<evidence type="ECO:0000256" key="3">
    <source>
        <dbReference type="ARBA" id="ARBA00023295"/>
    </source>
</evidence>
<reference evidence="7" key="1">
    <citation type="submission" date="2021-02" db="EMBL/GenBank/DDBJ databases">
        <title>First Annotated Genome of the Yellow-green Alga Tribonema minus.</title>
        <authorList>
            <person name="Mahan K.M."/>
        </authorList>
    </citation>
    <scope>NUCLEOTIDE SEQUENCE</scope>
    <source>
        <strain evidence="7">UTEX B ZZ1240</strain>
    </source>
</reference>
<dbReference type="Pfam" id="PF02156">
    <property type="entry name" value="Glyco_hydro_26"/>
    <property type="match status" value="1"/>
</dbReference>
<dbReference type="SUPFAM" id="SSF51445">
    <property type="entry name" value="(Trans)glycosidases"/>
    <property type="match status" value="1"/>
</dbReference>
<dbReference type="Gene3D" id="3.20.20.80">
    <property type="entry name" value="Glycosidases"/>
    <property type="match status" value="2"/>
</dbReference>
<evidence type="ECO:0000313" key="7">
    <source>
        <dbReference type="EMBL" id="KAG5175376.1"/>
    </source>
</evidence>
<dbReference type="AlphaFoldDB" id="A0A836C8I3"/>
<comment type="caution">
    <text evidence="7">The sequence shown here is derived from an EMBL/GenBank/DDBJ whole genome shotgun (WGS) entry which is preliminary data.</text>
</comment>
<keyword evidence="5" id="KW-0732">Signal</keyword>
<dbReference type="PANTHER" id="PTHR40079:SF4">
    <property type="entry name" value="GH26 DOMAIN-CONTAINING PROTEIN-RELATED"/>
    <property type="match status" value="1"/>
</dbReference>
<organism evidence="7 8">
    <name type="scientific">Tribonema minus</name>
    <dbReference type="NCBI Taxonomy" id="303371"/>
    <lineage>
        <taxon>Eukaryota</taxon>
        <taxon>Sar</taxon>
        <taxon>Stramenopiles</taxon>
        <taxon>Ochrophyta</taxon>
        <taxon>PX clade</taxon>
        <taxon>Xanthophyceae</taxon>
        <taxon>Tribonematales</taxon>
        <taxon>Tribonemataceae</taxon>
        <taxon>Tribonema</taxon>
    </lineage>
</organism>
<dbReference type="EMBL" id="JAFCMP010000550">
    <property type="protein sequence ID" value="KAG5175376.1"/>
    <property type="molecule type" value="Genomic_DNA"/>
</dbReference>
<feature type="compositionally biased region" description="Basic and acidic residues" evidence="4">
    <location>
        <begin position="493"/>
        <end position="504"/>
    </location>
</feature>
<keyword evidence="8" id="KW-1185">Reference proteome</keyword>
<name>A0A836C8I3_9STRA</name>
<feature type="region of interest" description="Disordered" evidence="4">
    <location>
        <begin position="491"/>
        <end position="517"/>
    </location>
</feature>
<feature type="chain" id="PRO_5032732900" evidence="5">
    <location>
        <begin position="20"/>
        <end position="525"/>
    </location>
</feature>
<sequence length="525" mass="57896">MRTAAAAFAAAAVLGAVTGFPEALCSHGVLSEVRKDGVHKSGVRMGVQNELRPTPLLIRRIANDIRTFMACVLNDVREDTRYCCHVSCDVCSDSRSCARFPKNQISKCCGAHIKDNGRSCETGQAPCNVKKSRFSGNGPGTVKRDTSVGVWPGGDPKDGVKAKEKELHMHFGHQLLFADVRNLDWDYIASFLDGNRAVELVMEFNSDTPFTANLKDVIGGKYDTDLKDFGRAAAKDGRRITVRLLHELNVFKYKRQGNGRRITVRLLHELNGDWYPWGAFTPGNSPEKLVTAYKHAVSLLRSTGANFKYQLSYNARNAGGNSTPLKAFWPGDEYVDEVCVAAYNTCGTSSNPRMTLSLTAIMNTWYKQITAFTTKKICISEISSTSHCGGKVRAKVNCEVAAGALEIKEVPIDSLANEVNAYAMCDMPEWLLAAWKDLANKYPRVDSINWFFEDKLNVKKDWDLHTSAEKSAWIKGYKAFEAATTGRKVRALSGERADEHRGDDVEVEDEGNGSAPPAAHLASYL</sequence>
<evidence type="ECO:0000256" key="5">
    <source>
        <dbReference type="SAM" id="SignalP"/>
    </source>
</evidence>
<keyword evidence="2 7" id="KW-0378">Hydrolase</keyword>
<dbReference type="GO" id="GO:0016985">
    <property type="term" value="F:mannan endo-1,4-beta-mannosidase activity"/>
    <property type="evidence" value="ECO:0007669"/>
    <property type="project" value="InterPro"/>
</dbReference>
<comment type="similarity">
    <text evidence="1">Belongs to the glycosyl hydrolase 26 family.</text>
</comment>
<evidence type="ECO:0000313" key="8">
    <source>
        <dbReference type="Proteomes" id="UP000664859"/>
    </source>
</evidence>
<protein>
    <submittedName>
        <fullName evidence="7">Glycoside hydrolase superfamily</fullName>
    </submittedName>
</protein>
<proteinExistence type="inferred from homology"/>
<evidence type="ECO:0000256" key="1">
    <source>
        <dbReference type="ARBA" id="ARBA00007754"/>
    </source>
</evidence>
<evidence type="ECO:0000259" key="6">
    <source>
        <dbReference type="PROSITE" id="PS51764"/>
    </source>
</evidence>
<gene>
    <name evidence="7" type="ORF">JKP88DRAFT_250170</name>
</gene>
<evidence type="ECO:0000256" key="2">
    <source>
        <dbReference type="ARBA" id="ARBA00022801"/>
    </source>
</evidence>
<keyword evidence="3" id="KW-0326">Glycosidase</keyword>
<feature type="signal peptide" evidence="5">
    <location>
        <begin position="1"/>
        <end position="19"/>
    </location>
</feature>
<feature type="domain" description="GH26" evidence="6">
    <location>
        <begin position="120"/>
        <end position="486"/>
    </location>
</feature>
<dbReference type="PANTHER" id="PTHR40079">
    <property type="entry name" value="MANNAN ENDO-1,4-BETA-MANNOSIDASE E-RELATED"/>
    <property type="match status" value="1"/>
</dbReference>
<dbReference type="Proteomes" id="UP000664859">
    <property type="component" value="Unassembled WGS sequence"/>
</dbReference>